<dbReference type="AlphaFoldDB" id="A0A383AST7"/>
<feature type="non-terminal residue" evidence="1">
    <location>
        <position position="31"/>
    </location>
</feature>
<organism evidence="1">
    <name type="scientific">marine metagenome</name>
    <dbReference type="NCBI Taxonomy" id="408172"/>
    <lineage>
        <taxon>unclassified sequences</taxon>
        <taxon>metagenomes</taxon>
        <taxon>ecological metagenomes</taxon>
    </lineage>
</organism>
<name>A0A383AST7_9ZZZZ</name>
<evidence type="ECO:0000313" key="1">
    <source>
        <dbReference type="EMBL" id="SVE10671.1"/>
    </source>
</evidence>
<feature type="non-terminal residue" evidence="1">
    <location>
        <position position="1"/>
    </location>
</feature>
<proteinExistence type="predicted"/>
<protein>
    <submittedName>
        <fullName evidence="1">Uncharacterized protein</fullName>
    </submittedName>
</protein>
<accession>A0A383AST7</accession>
<sequence>ENKRADIWACRHCRHGASKYGVGSVPENWDM</sequence>
<gene>
    <name evidence="1" type="ORF">METZ01_LOCUS463525</name>
</gene>
<dbReference type="EMBL" id="UINC01194538">
    <property type="protein sequence ID" value="SVE10671.1"/>
    <property type="molecule type" value="Genomic_DNA"/>
</dbReference>
<reference evidence="1" key="1">
    <citation type="submission" date="2018-05" db="EMBL/GenBank/DDBJ databases">
        <authorList>
            <person name="Lanie J.A."/>
            <person name="Ng W.-L."/>
            <person name="Kazmierczak K.M."/>
            <person name="Andrzejewski T.M."/>
            <person name="Davidsen T.M."/>
            <person name="Wayne K.J."/>
            <person name="Tettelin H."/>
            <person name="Glass J.I."/>
            <person name="Rusch D."/>
            <person name="Podicherti R."/>
            <person name="Tsui H.-C.T."/>
            <person name="Winkler M.E."/>
        </authorList>
    </citation>
    <scope>NUCLEOTIDE SEQUENCE</scope>
</reference>